<dbReference type="PANTHER" id="PTHR14305:SF0">
    <property type="entry name" value="E3 UBIQUITIN-PROTEIN LIGASE CCNB1IP1"/>
    <property type="match status" value="1"/>
</dbReference>
<accession>A0A8H7QKJ0</accession>
<dbReference type="GO" id="GO:0061630">
    <property type="term" value="F:ubiquitin protein ligase activity"/>
    <property type="evidence" value="ECO:0007669"/>
    <property type="project" value="InterPro"/>
</dbReference>
<sequence length="295" mass="34454">MTEPDIHCNVVKCRKPLSAEQRVCKYIQTYNYSLNHNHDRPALPLVRELVCPACHTTLSEGSDDIIITQLNPTEEYKSSVLAGLKPDIILDVCARAIAFYEYQTSQELAFRAVIQKSTQEKYNELRNKSELMQRDLIHMIKVEREKQKAIINDYETEKKKSQQIYSKLEDKTKQFQKLQTMYERLKRKTVGPNIQSTFTNQPPRPPMNRAEPMIYNPMRFNNQQQTDEDDIISRIGRSSSTNRSIFVPPPQQSTRIYPNRNSPSRIPSPVKSIYSVRSHRPKYYKNRISPTISRT</sequence>
<dbReference type="AlphaFoldDB" id="A0A8H7QKJ0"/>
<keyword evidence="1" id="KW-0175">Coiled coil</keyword>
<dbReference type="GO" id="GO:0000795">
    <property type="term" value="C:synaptonemal complex"/>
    <property type="evidence" value="ECO:0007669"/>
    <property type="project" value="InterPro"/>
</dbReference>
<evidence type="ECO:0000256" key="1">
    <source>
        <dbReference type="SAM" id="Coils"/>
    </source>
</evidence>
<feature type="region of interest" description="Disordered" evidence="2">
    <location>
        <begin position="237"/>
        <end position="269"/>
    </location>
</feature>
<feature type="compositionally biased region" description="Low complexity" evidence="2">
    <location>
        <begin position="258"/>
        <end position="269"/>
    </location>
</feature>
<feature type="coiled-coil region" evidence="1">
    <location>
        <begin position="115"/>
        <end position="188"/>
    </location>
</feature>
<gene>
    <name evidence="3" type="ORF">INT47_009913</name>
</gene>
<proteinExistence type="predicted"/>
<evidence type="ECO:0000256" key="2">
    <source>
        <dbReference type="SAM" id="MobiDB-lite"/>
    </source>
</evidence>
<dbReference type="OrthoDB" id="441210at2759"/>
<evidence type="ECO:0000313" key="4">
    <source>
        <dbReference type="Proteomes" id="UP000603453"/>
    </source>
</evidence>
<protein>
    <submittedName>
        <fullName evidence="3">Uncharacterized protein</fullName>
    </submittedName>
</protein>
<comment type="caution">
    <text evidence="3">The sequence shown here is derived from an EMBL/GenBank/DDBJ whole genome shotgun (WGS) entry which is preliminary data.</text>
</comment>
<evidence type="ECO:0000313" key="3">
    <source>
        <dbReference type="EMBL" id="KAG2194022.1"/>
    </source>
</evidence>
<dbReference type="Proteomes" id="UP000603453">
    <property type="component" value="Unassembled WGS sequence"/>
</dbReference>
<keyword evidence="4" id="KW-1185">Reference proteome</keyword>
<name>A0A8H7QKJ0_9FUNG</name>
<organism evidence="3 4">
    <name type="scientific">Mucor saturninus</name>
    <dbReference type="NCBI Taxonomy" id="64648"/>
    <lineage>
        <taxon>Eukaryota</taxon>
        <taxon>Fungi</taxon>
        <taxon>Fungi incertae sedis</taxon>
        <taxon>Mucoromycota</taxon>
        <taxon>Mucoromycotina</taxon>
        <taxon>Mucoromycetes</taxon>
        <taxon>Mucorales</taxon>
        <taxon>Mucorineae</taxon>
        <taxon>Mucoraceae</taxon>
        <taxon>Mucor</taxon>
    </lineage>
</organism>
<dbReference type="EMBL" id="JAEPRD010000208">
    <property type="protein sequence ID" value="KAG2194022.1"/>
    <property type="molecule type" value="Genomic_DNA"/>
</dbReference>
<dbReference type="InterPro" id="IPR042448">
    <property type="entry name" value="CCNB1IP1"/>
</dbReference>
<dbReference type="PANTHER" id="PTHR14305">
    <property type="entry name" value="E3 UBIQUITIN-PROTEIN LIGASE CCNB1IP1"/>
    <property type="match status" value="1"/>
</dbReference>
<reference evidence="3" key="1">
    <citation type="submission" date="2020-12" db="EMBL/GenBank/DDBJ databases">
        <title>Metabolic potential, ecology and presence of endohyphal bacteria is reflected in genomic diversity of Mucoromycotina.</title>
        <authorList>
            <person name="Muszewska A."/>
            <person name="Okrasinska A."/>
            <person name="Steczkiewicz K."/>
            <person name="Drgas O."/>
            <person name="Orlowska M."/>
            <person name="Perlinska-Lenart U."/>
            <person name="Aleksandrzak-Piekarczyk T."/>
            <person name="Szatraj K."/>
            <person name="Zielenkiewicz U."/>
            <person name="Pilsyk S."/>
            <person name="Malc E."/>
            <person name="Mieczkowski P."/>
            <person name="Kruszewska J.S."/>
            <person name="Biernat P."/>
            <person name="Pawlowska J."/>
        </authorList>
    </citation>
    <scope>NUCLEOTIDE SEQUENCE</scope>
    <source>
        <strain evidence="3">WA0000017839</strain>
    </source>
</reference>
<dbReference type="GO" id="GO:0007131">
    <property type="term" value="P:reciprocal meiotic recombination"/>
    <property type="evidence" value="ECO:0007669"/>
    <property type="project" value="InterPro"/>
</dbReference>